<dbReference type="OrthoDB" id="381966at2157"/>
<keyword evidence="2" id="KW-1185">Reference proteome</keyword>
<proteinExistence type="predicted"/>
<gene>
    <name evidence="1" type="ORF">SAMN04487946_1257</name>
</gene>
<protein>
    <submittedName>
        <fullName evidence="1">Uncharacterized protein</fullName>
    </submittedName>
</protein>
<name>A0A1H3KZN1_9EURY</name>
<organism evidence="1 2">
    <name type="scientific">Halobellus clavatus</name>
    <dbReference type="NCBI Taxonomy" id="660517"/>
    <lineage>
        <taxon>Archaea</taxon>
        <taxon>Methanobacteriati</taxon>
        <taxon>Methanobacteriota</taxon>
        <taxon>Stenosarchaea group</taxon>
        <taxon>Halobacteria</taxon>
        <taxon>Halobacteriales</taxon>
        <taxon>Haloferacaceae</taxon>
        <taxon>Halobellus</taxon>
    </lineage>
</organism>
<dbReference type="AlphaFoldDB" id="A0A1H3KZN1"/>
<accession>A0A1H3KZN1</accession>
<dbReference type="STRING" id="660517.SAMN04487946_1257"/>
<sequence length="175" mass="20460">MDMEDIYGQIEARRRDREDLEDWWDDHHDDLTQDQYDILFEWIIDEPFVYFPLVVRLTLETADTAADLADNLERLAPHINADLAWGDFYTVFDEKLEADPALAVSLYDELPAETQDWPLKIIGAVMAALPEDDAVTEIEQLLQSQELAKVEIAVRAPTVFFKWIFSVRRRWSFLP</sequence>
<evidence type="ECO:0000313" key="2">
    <source>
        <dbReference type="Proteomes" id="UP000199170"/>
    </source>
</evidence>
<reference evidence="2" key="1">
    <citation type="submission" date="2016-10" db="EMBL/GenBank/DDBJ databases">
        <authorList>
            <person name="Varghese N."/>
            <person name="Submissions S."/>
        </authorList>
    </citation>
    <scope>NUCLEOTIDE SEQUENCE [LARGE SCALE GENOMIC DNA]</scope>
    <source>
        <strain evidence="2">CGMCC 1.10118</strain>
    </source>
</reference>
<dbReference type="EMBL" id="FNPB01000025">
    <property type="protein sequence ID" value="SDY57104.1"/>
    <property type="molecule type" value="Genomic_DNA"/>
</dbReference>
<evidence type="ECO:0000313" key="1">
    <source>
        <dbReference type="EMBL" id="SDY57104.1"/>
    </source>
</evidence>
<dbReference type="Proteomes" id="UP000199170">
    <property type="component" value="Unassembled WGS sequence"/>
</dbReference>